<keyword evidence="14" id="KW-1185">Reference proteome</keyword>
<feature type="region of interest" description="Disordered" evidence="11">
    <location>
        <begin position="526"/>
        <end position="563"/>
    </location>
</feature>
<evidence type="ECO:0000256" key="1">
    <source>
        <dbReference type="ARBA" id="ARBA00004123"/>
    </source>
</evidence>
<feature type="domain" description="C2H2-type" evidence="12">
    <location>
        <begin position="353"/>
        <end position="380"/>
    </location>
</feature>
<feature type="domain" description="C2H2-type" evidence="12">
    <location>
        <begin position="467"/>
        <end position="495"/>
    </location>
</feature>
<dbReference type="FunFam" id="3.30.160.60:FF:000446">
    <property type="entry name" value="Zinc finger protein"/>
    <property type="match status" value="1"/>
</dbReference>
<comment type="caution">
    <text evidence="13">The sequence shown here is derived from an EMBL/GenBank/DDBJ whole genome shotgun (WGS) entry which is preliminary data.</text>
</comment>
<evidence type="ECO:0000256" key="4">
    <source>
        <dbReference type="ARBA" id="ARBA00022771"/>
    </source>
</evidence>
<keyword evidence="4 10" id="KW-0863">Zinc-finger</keyword>
<evidence type="ECO:0000256" key="7">
    <source>
        <dbReference type="ARBA" id="ARBA00023125"/>
    </source>
</evidence>
<evidence type="ECO:0000313" key="13">
    <source>
        <dbReference type="EMBL" id="KAG8177927.1"/>
    </source>
</evidence>
<dbReference type="FunFam" id="3.30.160.60:FF:000373">
    <property type="entry name" value="Putative transcriptional repressor ctcf"/>
    <property type="match status" value="1"/>
</dbReference>
<feature type="domain" description="C2H2-type" evidence="12">
    <location>
        <begin position="504"/>
        <end position="531"/>
    </location>
</feature>
<evidence type="ECO:0000259" key="12">
    <source>
        <dbReference type="PROSITE" id="PS50157"/>
    </source>
</evidence>
<reference evidence="13 14" key="1">
    <citation type="journal article" date="2022" name="Nat. Ecol. Evol.">
        <title>A masculinizing supergene underlies an exaggerated male reproductive morph in a spider.</title>
        <authorList>
            <person name="Hendrickx F."/>
            <person name="De Corte Z."/>
            <person name="Sonet G."/>
            <person name="Van Belleghem S.M."/>
            <person name="Kostlbacher S."/>
            <person name="Vangestel C."/>
        </authorList>
    </citation>
    <scope>NUCLEOTIDE SEQUENCE [LARGE SCALE GENOMIC DNA]</scope>
    <source>
        <strain evidence="13">W744_W776</strain>
    </source>
</reference>
<dbReference type="PANTHER" id="PTHR16515:SF2">
    <property type="entry name" value="PR DOMAIN ZINC FINGER PROTEIN 4"/>
    <property type="match status" value="1"/>
</dbReference>
<dbReference type="GO" id="GO:0008270">
    <property type="term" value="F:zinc ion binding"/>
    <property type="evidence" value="ECO:0007669"/>
    <property type="project" value="UniProtKB-KW"/>
</dbReference>
<evidence type="ECO:0000256" key="9">
    <source>
        <dbReference type="ARBA" id="ARBA00023242"/>
    </source>
</evidence>
<feature type="domain" description="C2H2-type" evidence="12">
    <location>
        <begin position="212"/>
        <end position="239"/>
    </location>
</feature>
<dbReference type="FunFam" id="3.30.160.60:FF:001668">
    <property type="entry name" value="transcriptional repressor CTCF"/>
    <property type="match status" value="1"/>
</dbReference>
<keyword evidence="6" id="KW-0805">Transcription regulation</keyword>
<accession>A0AAV6U0G7</accession>
<feature type="compositionally biased region" description="Basic residues" evidence="11">
    <location>
        <begin position="642"/>
        <end position="672"/>
    </location>
</feature>
<evidence type="ECO:0000256" key="10">
    <source>
        <dbReference type="PROSITE-ProRule" id="PRU00042"/>
    </source>
</evidence>
<feature type="domain" description="C2H2-type" evidence="12">
    <location>
        <begin position="297"/>
        <end position="324"/>
    </location>
</feature>
<dbReference type="FunFam" id="3.30.160.60:FF:000049">
    <property type="entry name" value="transcriptional repressor CTCF isoform X1"/>
    <property type="match status" value="1"/>
</dbReference>
<evidence type="ECO:0000256" key="3">
    <source>
        <dbReference type="ARBA" id="ARBA00022737"/>
    </source>
</evidence>
<feature type="compositionally biased region" description="Basic and acidic residues" evidence="11">
    <location>
        <begin position="526"/>
        <end position="548"/>
    </location>
</feature>
<dbReference type="FunFam" id="3.30.160.60:FF:000286">
    <property type="entry name" value="Zinc finger protein 770"/>
    <property type="match status" value="1"/>
</dbReference>
<dbReference type="PROSITE" id="PS00028">
    <property type="entry name" value="ZINC_FINGER_C2H2_1"/>
    <property type="match status" value="7"/>
</dbReference>
<dbReference type="Gene3D" id="3.30.160.60">
    <property type="entry name" value="Classic Zinc Finger"/>
    <property type="match status" value="8"/>
</dbReference>
<feature type="domain" description="C2H2-type" evidence="12">
    <location>
        <begin position="411"/>
        <end position="438"/>
    </location>
</feature>
<dbReference type="GO" id="GO:0005634">
    <property type="term" value="C:nucleus"/>
    <property type="evidence" value="ECO:0007669"/>
    <property type="project" value="UniProtKB-SubCell"/>
</dbReference>
<evidence type="ECO:0000313" key="14">
    <source>
        <dbReference type="Proteomes" id="UP000827092"/>
    </source>
</evidence>
<feature type="domain" description="C2H2-type" evidence="12">
    <location>
        <begin position="268"/>
        <end position="296"/>
    </location>
</feature>
<keyword evidence="9" id="KW-0539">Nucleus</keyword>
<evidence type="ECO:0000256" key="11">
    <source>
        <dbReference type="SAM" id="MobiDB-lite"/>
    </source>
</evidence>
<dbReference type="FunFam" id="3.30.160.60:FF:000420">
    <property type="entry name" value="Putative transcriptional repressor ctcf"/>
    <property type="match status" value="1"/>
</dbReference>
<keyword evidence="2" id="KW-0479">Metal-binding</keyword>
<feature type="domain" description="C2H2-type" evidence="12">
    <location>
        <begin position="240"/>
        <end position="267"/>
    </location>
</feature>
<keyword evidence="5" id="KW-0862">Zinc</keyword>
<dbReference type="Pfam" id="PF23611">
    <property type="entry name" value="zf-C2H2_16"/>
    <property type="match status" value="1"/>
</dbReference>
<keyword evidence="8" id="KW-0804">Transcription</keyword>
<name>A0AAV6U0G7_9ARAC</name>
<keyword evidence="3" id="KW-0677">Repeat</keyword>
<dbReference type="AlphaFoldDB" id="A0AAV6U0G7"/>
<evidence type="ECO:0000256" key="5">
    <source>
        <dbReference type="ARBA" id="ARBA00022833"/>
    </source>
</evidence>
<dbReference type="SMART" id="SM00355">
    <property type="entry name" value="ZnF_C2H2"/>
    <property type="match status" value="11"/>
</dbReference>
<feature type="domain" description="C2H2-type" evidence="12">
    <location>
        <begin position="382"/>
        <end position="410"/>
    </location>
</feature>
<gene>
    <name evidence="13" type="ORF">JTE90_000792</name>
</gene>
<dbReference type="GO" id="GO:0003677">
    <property type="term" value="F:DNA binding"/>
    <property type="evidence" value="ECO:0007669"/>
    <property type="project" value="UniProtKB-KW"/>
</dbReference>
<sequence>MESGDSEIRTYLASFHKEMIEDESDSDGGDLYGYLSDNELEDEIQIKEEPEDDPNFYSSISIRDQAKYLNKKPIGLKKSAEIVRLGSKDSMLLNGEEGLSDEDNEDSTLLPSLGEELHIDDQQTLEMVAQFAEQAVSKSSNFTGSLEGGSGSYQTVTIVPSDTNPGELSYVLFVSESPDALLEGDASPFLQGEGGSKAAVRLARSQLVAQQHVCAYCSYTSPKRYLLSRHMKSHSEERPHACGVCGRGFKTAASLQNHVHTHTGVRPHPCRECASCFTTSGELVRHVRYKHTHEKPHKCTECDYASVELSKLKRHMRCHTGERPYHCPHCTYASPDTYKLKRHLRIHTGEKPYACDVCHARFTQSNSLKAHRLIHSGNKPVFQCEYCPTTCGRKTDLRIHMEKLHSSDRPHRCKRCGKVYLDRYSYKIHVKSHEGEKCYKCDLCEYASMSARHLETHMLVHTDQKPFRCDQCDLCFRQKQLLKRHVNLYHDPDYVRPEPRAKEHACHTCGKAFRHKGNLLRHYAVHDPEASVSERESALRLGEPKEPGEDQDGEEEDGEGKDGQQVVVFEVIQLPNSNGTYDGDTFTLSSGDMASLSGDEQGYSIIQSVEDEEENLFNLVDQNRSFDHLEEEVNYSPVHTPSKGRGRGRGKSSVNLKKKTTKSSPKSKRGRRSNSMSSRVVKAAEKQSSVQDVLPDNLLGDVIHNDLDECFDFNHKDGLLECTEESTYQTFQAQLEDIS</sequence>
<dbReference type="PROSITE" id="PS50157">
    <property type="entry name" value="ZINC_FINGER_C2H2_2"/>
    <property type="match status" value="11"/>
</dbReference>
<feature type="region of interest" description="Disordered" evidence="11">
    <location>
        <begin position="632"/>
        <end position="689"/>
    </location>
</feature>
<feature type="compositionally biased region" description="Acidic residues" evidence="11">
    <location>
        <begin position="549"/>
        <end position="559"/>
    </location>
</feature>
<dbReference type="SUPFAM" id="SSF57667">
    <property type="entry name" value="beta-beta-alpha zinc fingers"/>
    <property type="match status" value="6"/>
</dbReference>
<evidence type="ECO:0000256" key="8">
    <source>
        <dbReference type="ARBA" id="ARBA00023163"/>
    </source>
</evidence>
<dbReference type="PANTHER" id="PTHR16515">
    <property type="entry name" value="PR DOMAIN ZINC FINGER PROTEIN"/>
    <property type="match status" value="1"/>
</dbReference>
<organism evidence="13 14">
    <name type="scientific">Oedothorax gibbosus</name>
    <dbReference type="NCBI Taxonomy" id="931172"/>
    <lineage>
        <taxon>Eukaryota</taxon>
        <taxon>Metazoa</taxon>
        <taxon>Ecdysozoa</taxon>
        <taxon>Arthropoda</taxon>
        <taxon>Chelicerata</taxon>
        <taxon>Arachnida</taxon>
        <taxon>Araneae</taxon>
        <taxon>Araneomorphae</taxon>
        <taxon>Entelegynae</taxon>
        <taxon>Araneoidea</taxon>
        <taxon>Linyphiidae</taxon>
        <taxon>Erigoninae</taxon>
        <taxon>Oedothorax</taxon>
    </lineage>
</organism>
<feature type="domain" description="C2H2-type" evidence="12">
    <location>
        <begin position="439"/>
        <end position="466"/>
    </location>
</feature>
<dbReference type="InterPro" id="IPR056438">
    <property type="entry name" value="Znf-C2H2_CTCF"/>
</dbReference>
<keyword evidence="7" id="KW-0238">DNA-binding</keyword>
<dbReference type="Proteomes" id="UP000827092">
    <property type="component" value="Unassembled WGS sequence"/>
</dbReference>
<proteinExistence type="predicted"/>
<dbReference type="EMBL" id="JAFNEN010000734">
    <property type="protein sequence ID" value="KAG8177927.1"/>
    <property type="molecule type" value="Genomic_DNA"/>
</dbReference>
<dbReference type="InterPro" id="IPR036236">
    <property type="entry name" value="Znf_C2H2_sf"/>
</dbReference>
<dbReference type="Pfam" id="PF00096">
    <property type="entry name" value="zf-C2H2"/>
    <property type="match status" value="5"/>
</dbReference>
<dbReference type="InterPro" id="IPR050331">
    <property type="entry name" value="Zinc_finger"/>
</dbReference>
<dbReference type="GO" id="GO:0010468">
    <property type="term" value="P:regulation of gene expression"/>
    <property type="evidence" value="ECO:0007669"/>
    <property type="project" value="TreeGrafter"/>
</dbReference>
<protein>
    <recommendedName>
        <fullName evidence="12">C2H2-type domain-containing protein</fullName>
    </recommendedName>
</protein>
<feature type="domain" description="C2H2-type" evidence="12">
    <location>
        <begin position="325"/>
        <end position="352"/>
    </location>
</feature>
<evidence type="ECO:0000256" key="2">
    <source>
        <dbReference type="ARBA" id="ARBA00022723"/>
    </source>
</evidence>
<evidence type="ECO:0000256" key="6">
    <source>
        <dbReference type="ARBA" id="ARBA00023015"/>
    </source>
</evidence>
<dbReference type="FunFam" id="3.30.160.60:FF:002321">
    <property type="entry name" value="Putative transcriptional repressor ctcf"/>
    <property type="match status" value="1"/>
</dbReference>
<comment type="subcellular location">
    <subcellularLocation>
        <location evidence="1">Nucleus</location>
    </subcellularLocation>
</comment>
<dbReference type="InterPro" id="IPR013087">
    <property type="entry name" value="Znf_C2H2_type"/>
</dbReference>